<accession>A0A5C3KMJ9</accession>
<protein>
    <submittedName>
        <fullName evidence="2">Uncharacterized protein</fullName>
    </submittedName>
</protein>
<name>A0A5C3KMJ9_COPMA</name>
<evidence type="ECO:0000313" key="2">
    <source>
        <dbReference type="EMBL" id="TFK21452.1"/>
    </source>
</evidence>
<sequence>MGPAHMQMPAPTSSFGRANMSMPDPTSALSPHAGGQDDVVPFGMPEPNVPSIVPGKKVRKSKAKLGAAGGGGESTMSYNAGAGMPEPSVPTFGAAASAAGTPSRAGPYGMPEATVTDYTGGTGLTRTPMPVSSPALPPVPVSSFTPAPSGVGMPEPNIVNYTGGAGSVGAPLMPEPSVVDYTGAGKGKKQKGKKSGRNPSPVIPQSSYDDDEDGGGGGGGDEGGFIPPMDDYSAEEETKRGGGGGVFSGGWGGISKTAKSWGMPSVFGSNSGAPNDGGGGSYGSSPQPVIPSGSVFGGASTSPQPVIPGGMGMASPYGNPTAMPGGASPMMSGGYVNRADFNNGPSMPVPVIPHIVDDEQDDPNQDVDPQTEANTRMNASAAFLSGEAKKKKGKKSKRP</sequence>
<organism evidence="2 3">
    <name type="scientific">Coprinopsis marcescibilis</name>
    <name type="common">Agaric fungus</name>
    <name type="synonym">Psathyrella marcescibilis</name>
    <dbReference type="NCBI Taxonomy" id="230819"/>
    <lineage>
        <taxon>Eukaryota</taxon>
        <taxon>Fungi</taxon>
        <taxon>Dikarya</taxon>
        <taxon>Basidiomycota</taxon>
        <taxon>Agaricomycotina</taxon>
        <taxon>Agaricomycetes</taxon>
        <taxon>Agaricomycetidae</taxon>
        <taxon>Agaricales</taxon>
        <taxon>Agaricineae</taxon>
        <taxon>Psathyrellaceae</taxon>
        <taxon>Coprinopsis</taxon>
    </lineage>
</organism>
<evidence type="ECO:0000256" key="1">
    <source>
        <dbReference type="SAM" id="MobiDB-lite"/>
    </source>
</evidence>
<proteinExistence type="predicted"/>
<dbReference type="AlphaFoldDB" id="A0A5C3KMJ9"/>
<keyword evidence="3" id="KW-1185">Reference proteome</keyword>
<reference evidence="2 3" key="1">
    <citation type="journal article" date="2019" name="Nat. Ecol. Evol.">
        <title>Megaphylogeny resolves global patterns of mushroom evolution.</title>
        <authorList>
            <person name="Varga T."/>
            <person name="Krizsan K."/>
            <person name="Foldi C."/>
            <person name="Dima B."/>
            <person name="Sanchez-Garcia M."/>
            <person name="Sanchez-Ramirez S."/>
            <person name="Szollosi G.J."/>
            <person name="Szarkandi J.G."/>
            <person name="Papp V."/>
            <person name="Albert L."/>
            <person name="Andreopoulos W."/>
            <person name="Angelini C."/>
            <person name="Antonin V."/>
            <person name="Barry K.W."/>
            <person name="Bougher N.L."/>
            <person name="Buchanan P."/>
            <person name="Buyck B."/>
            <person name="Bense V."/>
            <person name="Catcheside P."/>
            <person name="Chovatia M."/>
            <person name="Cooper J."/>
            <person name="Damon W."/>
            <person name="Desjardin D."/>
            <person name="Finy P."/>
            <person name="Geml J."/>
            <person name="Haridas S."/>
            <person name="Hughes K."/>
            <person name="Justo A."/>
            <person name="Karasinski D."/>
            <person name="Kautmanova I."/>
            <person name="Kiss B."/>
            <person name="Kocsube S."/>
            <person name="Kotiranta H."/>
            <person name="LaButti K.M."/>
            <person name="Lechner B.E."/>
            <person name="Liimatainen K."/>
            <person name="Lipzen A."/>
            <person name="Lukacs Z."/>
            <person name="Mihaltcheva S."/>
            <person name="Morgado L.N."/>
            <person name="Niskanen T."/>
            <person name="Noordeloos M.E."/>
            <person name="Ohm R.A."/>
            <person name="Ortiz-Santana B."/>
            <person name="Ovrebo C."/>
            <person name="Racz N."/>
            <person name="Riley R."/>
            <person name="Savchenko A."/>
            <person name="Shiryaev A."/>
            <person name="Soop K."/>
            <person name="Spirin V."/>
            <person name="Szebenyi C."/>
            <person name="Tomsovsky M."/>
            <person name="Tulloss R.E."/>
            <person name="Uehling J."/>
            <person name="Grigoriev I.V."/>
            <person name="Vagvolgyi C."/>
            <person name="Papp T."/>
            <person name="Martin F.M."/>
            <person name="Miettinen O."/>
            <person name="Hibbett D.S."/>
            <person name="Nagy L.G."/>
        </authorList>
    </citation>
    <scope>NUCLEOTIDE SEQUENCE [LARGE SCALE GENOMIC DNA]</scope>
    <source>
        <strain evidence="2 3">CBS 121175</strain>
    </source>
</reference>
<feature type="region of interest" description="Disordered" evidence="1">
    <location>
        <begin position="1"/>
        <end position="73"/>
    </location>
</feature>
<feature type="region of interest" description="Disordered" evidence="1">
    <location>
        <begin position="267"/>
        <end position="313"/>
    </location>
</feature>
<evidence type="ECO:0000313" key="3">
    <source>
        <dbReference type="Proteomes" id="UP000307440"/>
    </source>
</evidence>
<feature type="region of interest" description="Disordered" evidence="1">
    <location>
        <begin position="179"/>
        <end position="250"/>
    </location>
</feature>
<dbReference type="Proteomes" id="UP000307440">
    <property type="component" value="Unassembled WGS sequence"/>
</dbReference>
<feature type="compositionally biased region" description="Basic residues" evidence="1">
    <location>
        <begin position="389"/>
        <end position="399"/>
    </location>
</feature>
<dbReference type="EMBL" id="ML210268">
    <property type="protein sequence ID" value="TFK21452.1"/>
    <property type="molecule type" value="Genomic_DNA"/>
</dbReference>
<gene>
    <name evidence="2" type="ORF">FA15DRAFT_672571</name>
</gene>
<feature type="region of interest" description="Disordered" evidence="1">
    <location>
        <begin position="341"/>
        <end position="399"/>
    </location>
</feature>
<feature type="compositionally biased region" description="Gly residues" evidence="1">
    <location>
        <begin position="241"/>
        <end position="250"/>
    </location>
</feature>
<feature type="compositionally biased region" description="Basic residues" evidence="1">
    <location>
        <begin position="186"/>
        <end position="196"/>
    </location>
</feature>